<accession>A0ABN1P3I8</accession>
<dbReference type="RefSeq" id="WP_343938545.1">
    <property type="nucleotide sequence ID" value="NZ_BAAAHP010000014.1"/>
</dbReference>
<dbReference type="PANTHER" id="PTHR43080">
    <property type="entry name" value="CBS DOMAIN-CONTAINING PROTEIN CBSX3, MITOCHONDRIAL"/>
    <property type="match status" value="1"/>
</dbReference>
<dbReference type="Pfam" id="PF00571">
    <property type="entry name" value="CBS"/>
    <property type="match status" value="2"/>
</dbReference>
<dbReference type="PANTHER" id="PTHR43080:SF2">
    <property type="entry name" value="CBS DOMAIN-CONTAINING PROTEIN"/>
    <property type="match status" value="1"/>
</dbReference>
<dbReference type="InterPro" id="IPR051257">
    <property type="entry name" value="Diverse_CBS-Domain"/>
</dbReference>
<sequence>MRARDVMSSPAIFLRPRVPADVAAALLVAHGFTAAPVVDDDGSVIGIATEADLVRGRFVPEGWTVDEGPEPTVADVMTHAPICMRPDDDLVDLVSTMLDAPIRSIPIVEDGRLVGVVSRRDVLRVVARGGAASLTGQRHITRQDRVLD</sequence>
<dbReference type="Proteomes" id="UP001499967">
    <property type="component" value="Unassembled WGS sequence"/>
</dbReference>
<dbReference type="InterPro" id="IPR000644">
    <property type="entry name" value="CBS_dom"/>
</dbReference>
<evidence type="ECO:0000256" key="1">
    <source>
        <dbReference type="ARBA" id="ARBA00023122"/>
    </source>
</evidence>
<keyword evidence="1 2" id="KW-0129">CBS domain</keyword>
<organism evidence="4 5">
    <name type="scientific">Pseudonocardia zijingensis</name>
    <dbReference type="NCBI Taxonomy" id="153376"/>
    <lineage>
        <taxon>Bacteria</taxon>
        <taxon>Bacillati</taxon>
        <taxon>Actinomycetota</taxon>
        <taxon>Actinomycetes</taxon>
        <taxon>Pseudonocardiales</taxon>
        <taxon>Pseudonocardiaceae</taxon>
        <taxon>Pseudonocardia</taxon>
    </lineage>
</organism>
<reference evidence="4 5" key="1">
    <citation type="journal article" date="2019" name="Int. J. Syst. Evol. Microbiol.">
        <title>The Global Catalogue of Microorganisms (GCM) 10K type strain sequencing project: providing services to taxonomists for standard genome sequencing and annotation.</title>
        <authorList>
            <consortium name="The Broad Institute Genomics Platform"/>
            <consortium name="The Broad Institute Genome Sequencing Center for Infectious Disease"/>
            <person name="Wu L."/>
            <person name="Ma J."/>
        </authorList>
    </citation>
    <scope>NUCLEOTIDE SEQUENCE [LARGE SCALE GENOMIC DNA]</scope>
    <source>
        <strain evidence="4 5">JCM 11117</strain>
    </source>
</reference>
<evidence type="ECO:0000259" key="3">
    <source>
        <dbReference type="PROSITE" id="PS51371"/>
    </source>
</evidence>
<evidence type="ECO:0000256" key="2">
    <source>
        <dbReference type="PROSITE-ProRule" id="PRU00703"/>
    </source>
</evidence>
<feature type="domain" description="CBS" evidence="3">
    <location>
        <begin position="77"/>
        <end position="133"/>
    </location>
</feature>
<dbReference type="InterPro" id="IPR046342">
    <property type="entry name" value="CBS_dom_sf"/>
</dbReference>
<proteinExistence type="predicted"/>
<dbReference type="EMBL" id="BAAAHP010000014">
    <property type="protein sequence ID" value="GAA0922333.1"/>
    <property type="molecule type" value="Genomic_DNA"/>
</dbReference>
<evidence type="ECO:0000313" key="5">
    <source>
        <dbReference type="Proteomes" id="UP001499967"/>
    </source>
</evidence>
<evidence type="ECO:0000313" key="4">
    <source>
        <dbReference type="EMBL" id="GAA0922333.1"/>
    </source>
</evidence>
<gene>
    <name evidence="4" type="ORF">GCM10009559_05740</name>
</gene>
<protein>
    <recommendedName>
        <fullName evidence="3">CBS domain-containing protein</fullName>
    </recommendedName>
</protein>
<comment type="caution">
    <text evidence="4">The sequence shown here is derived from an EMBL/GenBank/DDBJ whole genome shotgun (WGS) entry which is preliminary data.</text>
</comment>
<dbReference type="SMART" id="SM00116">
    <property type="entry name" value="CBS"/>
    <property type="match status" value="2"/>
</dbReference>
<keyword evidence="5" id="KW-1185">Reference proteome</keyword>
<dbReference type="SUPFAM" id="SSF54631">
    <property type="entry name" value="CBS-domain pair"/>
    <property type="match status" value="1"/>
</dbReference>
<dbReference type="PROSITE" id="PS51371">
    <property type="entry name" value="CBS"/>
    <property type="match status" value="2"/>
</dbReference>
<dbReference type="Gene3D" id="3.10.580.10">
    <property type="entry name" value="CBS-domain"/>
    <property type="match status" value="1"/>
</dbReference>
<feature type="domain" description="CBS" evidence="3">
    <location>
        <begin position="7"/>
        <end position="67"/>
    </location>
</feature>
<name>A0ABN1P3I8_9PSEU</name>